<dbReference type="InterPro" id="IPR003439">
    <property type="entry name" value="ABC_transporter-like_ATP-bd"/>
</dbReference>
<dbReference type="InterPro" id="IPR050173">
    <property type="entry name" value="ABC_transporter_C-like"/>
</dbReference>
<dbReference type="Proteomes" id="UP000327013">
    <property type="component" value="Chromosome 5"/>
</dbReference>
<evidence type="ECO:0000313" key="4">
    <source>
        <dbReference type="EMBL" id="KAE8055448.1"/>
    </source>
</evidence>
<dbReference type="Pfam" id="PF00005">
    <property type="entry name" value="ABC_tran"/>
    <property type="match status" value="1"/>
</dbReference>
<dbReference type="PANTHER" id="PTHR24223:SF369">
    <property type="entry name" value="ABC TRANSPORTER C FAMILY MEMBER 10"/>
    <property type="match status" value="1"/>
</dbReference>
<evidence type="ECO:0000313" key="5">
    <source>
        <dbReference type="Proteomes" id="UP000327013"/>
    </source>
</evidence>
<dbReference type="PANTHER" id="PTHR24223">
    <property type="entry name" value="ATP-BINDING CASSETTE SUB-FAMILY C"/>
    <property type="match status" value="1"/>
</dbReference>
<evidence type="ECO:0000256" key="2">
    <source>
        <dbReference type="ARBA" id="ARBA00022840"/>
    </source>
</evidence>
<dbReference type="AlphaFoldDB" id="A0A5N6R6H5"/>
<dbReference type="Gene3D" id="3.40.50.300">
    <property type="entry name" value="P-loop containing nucleotide triphosphate hydrolases"/>
    <property type="match status" value="1"/>
</dbReference>
<dbReference type="GO" id="GO:0016887">
    <property type="term" value="F:ATP hydrolysis activity"/>
    <property type="evidence" value="ECO:0007669"/>
    <property type="project" value="InterPro"/>
</dbReference>
<dbReference type="GO" id="GO:0042626">
    <property type="term" value="F:ATPase-coupled transmembrane transporter activity"/>
    <property type="evidence" value="ECO:0007669"/>
    <property type="project" value="TreeGrafter"/>
</dbReference>
<proteinExistence type="predicted"/>
<gene>
    <name evidence="4" type="ORF">FH972_012288</name>
</gene>
<keyword evidence="5" id="KW-1185">Reference proteome</keyword>
<dbReference type="EMBL" id="CM017325">
    <property type="protein sequence ID" value="KAE8055448.1"/>
    <property type="molecule type" value="Genomic_DNA"/>
</dbReference>
<keyword evidence="2" id="KW-0067">ATP-binding</keyword>
<accession>A0A5N6R6H5</accession>
<dbReference type="InterPro" id="IPR027417">
    <property type="entry name" value="P-loop_NTPase"/>
</dbReference>
<reference evidence="4 5" key="1">
    <citation type="submission" date="2019-06" db="EMBL/GenBank/DDBJ databases">
        <title>A chromosomal-level reference genome of Carpinus fangiana (Coryloideae, Betulaceae).</title>
        <authorList>
            <person name="Yang X."/>
            <person name="Wang Z."/>
            <person name="Zhang L."/>
            <person name="Hao G."/>
            <person name="Liu J."/>
            <person name="Yang Y."/>
        </authorList>
    </citation>
    <scope>NUCLEOTIDE SEQUENCE [LARGE SCALE GENOMIC DNA]</scope>
    <source>
        <strain evidence="4">Cfa_2016G</strain>
        <tissue evidence="4">Leaf</tissue>
    </source>
</reference>
<feature type="domain" description="ABC transporter" evidence="3">
    <location>
        <begin position="4"/>
        <end position="35"/>
    </location>
</feature>
<evidence type="ECO:0000259" key="3">
    <source>
        <dbReference type="Pfam" id="PF00005"/>
    </source>
</evidence>
<keyword evidence="1" id="KW-0547">Nucleotide-binding</keyword>
<name>A0A5N6R6H5_9ROSI</name>
<evidence type="ECO:0000256" key="1">
    <source>
        <dbReference type="ARBA" id="ARBA00022741"/>
    </source>
</evidence>
<organism evidence="4 5">
    <name type="scientific">Carpinus fangiana</name>
    <dbReference type="NCBI Taxonomy" id="176857"/>
    <lineage>
        <taxon>Eukaryota</taxon>
        <taxon>Viridiplantae</taxon>
        <taxon>Streptophyta</taxon>
        <taxon>Embryophyta</taxon>
        <taxon>Tracheophyta</taxon>
        <taxon>Spermatophyta</taxon>
        <taxon>Magnoliopsida</taxon>
        <taxon>eudicotyledons</taxon>
        <taxon>Gunneridae</taxon>
        <taxon>Pentapetalae</taxon>
        <taxon>rosids</taxon>
        <taxon>fabids</taxon>
        <taxon>Fagales</taxon>
        <taxon>Betulaceae</taxon>
        <taxon>Carpinus</taxon>
    </lineage>
</organism>
<dbReference type="GO" id="GO:0016020">
    <property type="term" value="C:membrane"/>
    <property type="evidence" value="ECO:0007669"/>
    <property type="project" value="TreeGrafter"/>
</dbReference>
<dbReference type="GO" id="GO:0005524">
    <property type="term" value="F:ATP binding"/>
    <property type="evidence" value="ECO:0007669"/>
    <property type="project" value="UniProtKB-KW"/>
</dbReference>
<protein>
    <recommendedName>
        <fullName evidence="3">ABC transporter domain-containing protein</fullName>
    </recommendedName>
</protein>
<dbReference type="OrthoDB" id="6500128at2759"/>
<sequence length="84" mass="9376">MKDGSNWSLGQRQLFCLGRALLKRSQILVLDEATASFDNSTDYYPTVMDCSKALAMSDGKIVEHDEQSKLMNNDTSLFGQLVKV</sequence>
<dbReference type="SUPFAM" id="SSF52540">
    <property type="entry name" value="P-loop containing nucleoside triphosphate hydrolases"/>
    <property type="match status" value="1"/>
</dbReference>